<protein>
    <recommendedName>
        <fullName evidence="1">DNA (cytosine-5-)-methyltransferase</fullName>
        <ecNumber evidence="1">2.1.1.37</ecNumber>
    </recommendedName>
</protein>
<evidence type="ECO:0000256" key="5">
    <source>
        <dbReference type="RuleBase" id="RU000416"/>
    </source>
</evidence>
<dbReference type="GO" id="GO:0032259">
    <property type="term" value="P:methylation"/>
    <property type="evidence" value="ECO:0007669"/>
    <property type="project" value="UniProtKB-KW"/>
</dbReference>
<dbReference type="eggNOG" id="arCOG04157">
    <property type="taxonomic scope" value="Archaea"/>
</dbReference>
<dbReference type="PROSITE" id="PS51679">
    <property type="entry name" value="SAM_MT_C5"/>
    <property type="match status" value="1"/>
</dbReference>
<accession>L0JL66</accession>
<dbReference type="PROSITE" id="PS00095">
    <property type="entry name" value="C5_MTASE_2"/>
    <property type="match status" value="1"/>
</dbReference>
<dbReference type="InterPro" id="IPR001525">
    <property type="entry name" value="C5_MeTfrase"/>
</dbReference>
<dbReference type="AlphaFoldDB" id="L0JL66"/>
<organism evidence="6 7">
    <name type="scientific">Natrinema pellirubrum (strain DSM 15624 / CIP 106293 / JCM 10476 / NCIMB 786 / 157)</name>
    <dbReference type="NCBI Taxonomy" id="797303"/>
    <lineage>
        <taxon>Archaea</taxon>
        <taxon>Methanobacteriati</taxon>
        <taxon>Methanobacteriota</taxon>
        <taxon>Stenosarchaea group</taxon>
        <taxon>Halobacteria</taxon>
        <taxon>Halobacteriales</taxon>
        <taxon>Natrialbaceae</taxon>
        <taxon>Natrinema</taxon>
    </lineage>
</organism>
<evidence type="ECO:0000256" key="3">
    <source>
        <dbReference type="ARBA" id="ARBA00022679"/>
    </source>
</evidence>
<keyword evidence="2" id="KW-0489">Methyltransferase</keyword>
<dbReference type="GO" id="GO:0003677">
    <property type="term" value="F:DNA binding"/>
    <property type="evidence" value="ECO:0007669"/>
    <property type="project" value="TreeGrafter"/>
</dbReference>
<dbReference type="EMBL" id="CP003372">
    <property type="protein sequence ID" value="AGB32019.1"/>
    <property type="molecule type" value="Genomic_DNA"/>
</dbReference>
<reference evidence="7" key="1">
    <citation type="submission" date="2012-02" db="EMBL/GenBank/DDBJ databases">
        <title>Complete sequence of chromosome of Natrinema pellirubrum DSM 15624.</title>
        <authorList>
            <person name="Lucas S."/>
            <person name="Han J."/>
            <person name="Lapidus A."/>
            <person name="Cheng J.-F."/>
            <person name="Goodwin L."/>
            <person name="Pitluck S."/>
            <person name="Peters L."/>
            <person name="Teshima H."/>
            <person name="Detter J.C."/>
            <person name="Han C."/>
            <person name="Tapia R."/>
            <person name="Land M."/>
            <person name="Hauser L."/>
            <person name="Kyrpides N."/>
            <person name="Ivanova N."/>
            <person name="Pagani I."/>
            <person name="Sproer C."/>
            <person name="Anderson I."/>
            <person name="Woyke T."/>
        </authorList>
    </citation>
    <scope>NUCLEOTIDE SEQUENCE [LARGE SCALE GENOMIC DNA]</scope>
    <source>
        <strain evidence="7">DSM 15624 / JCM 10476 / NCIMB 786</strain>
    </source>
</reference>
<dbReference type="SUPFAM" id="SSF53335">
    <property type="entry name" value="S-adenosyl-L-methionine-dependent methyltransferases"/>
    <property type="match status" value="1"/>
</dbReference>
<dbReference type="GO" id="GO:0003886">
    <property type="term" value="F:DNA (cytosine-5-)-methyltransferase activity"/>
    <property type="evidence" value="ECO:0007669"/>
    <property type="project" value="UniProtKB-EC"/>
</dbReference>
<gene>
    <name evidence="6" type="ordered locus">Natpe_2194</name>
</gene>
<dbReference type="Gene3D" id="3.90.120.10">
    <property type="entry name" value="DNA Methylase, subunit A, domain 2"/>
    <property type="match status" value="1"/>
</dbReference>
<dbReference type="InterPro" id="IPR029063">
    <property type="entry name" value="SAM-dependent_MTases_sf"/>
</dbReference>
<dbReference type="PROSITE" id="PS00094">
    <property type="entry name" value="C5_MTASE_1"/>
    <property type="match status" value="1"/>
</dbReference>
<keyword evidence="3" id="KW-0808">Transferase</keyword>
<dbReference type="GO" id="GO:0044027">
    <property type="term" value="P:negative regulation of gene expression via chromosomal CpG island methylation"/>
    <property type="evidence" value="ECO:0007669"/>
    <property type="project" value="TreeGrafter"/>
</dbReference>
<dbReference type="REBASE" id="58787">
    <property type="entry name" value="M2.Npe15624ORF2193P"/>
</dbReference>
<dbReference type="NCBIfam" id="TIGR00675">
    <property type="entry name" value="dcm"/>
    <property type="match status" value="1"/>
</dbReference>
<evidence type="ECO:0000256" key="1">
    <source>
        <dbReference type="ARBA" id="ARBA00011975"/>
    </source>
</evidence>
<dbReference type="EC" id="2.1.1.37" evidence="1"/>
<dbReference type="InterPro" id="IPR018117">
    <property type="entry name" value="C5_DNA_meth_AS"/>
</dbReference>
<name>L0JL66_NATP1</name>
<proteinExistence type="inferred from homology"/>
<dbReference type="HOGENOM" id="CLU_006958_2_4_2"/>
<keyword evidence="4" id="KW-0949">S-adenosyl-L-methionine</keyword>
<dbReference type="PANTHER" id="PTHR10629">
    <property type="entry name" value="CYTOSINE-SPECIFIC METHYLTRANSFERASE"/>
    <property type="match status" value="1"/>
</dbReference>
<dbReference type="PANTHER" id="PTHR10629:SF52">
    <property type="entry name" value="DNA (CYTOSINE-5)-METHYLTRANSFERASE 1"/>
    <property type="match status" value="1"/>
</dbReference>
<evidence type="ECO:0000256" key="4">
    <source>
        <dbReference type="ARBA" id="ARBA00022691"/>
    </source>
</evidence>
<evidence type="ECO:0000256" key="2">
    <source>
        <dbReference type="ARBA" id="ARBA00022603"/>
    </source>
</evidence>
<dbReference type="InterPro" id="IPR050390">
    <property type="entry name" value="C5-Methyltransferase"/>
</dbReference>
<dbReference type="InterPro" id="IPR031303">
    <property type="entry name" value="C5_meth_CS"/>
</dbReference>
<dbReference type="PRINTS" id="PR00105">
    <property type="entry name" value="C5METTRFRASE"/>
</dbReference>
<evidence type="ECO:0000313" key="7">
    <source>
        <dbReference type="Proteomes" id="UP000010843"/>
    </source>
</evidence>
<dbReference type="Proteomes" id="UP000010843">
    <property type="component" value="Chromosome"/>
</dbReference>
<sequence length="438" mass="49055">MNHSLTMSDHLTAIDLFCGAGGISAGLKEAGFDILWAVDNDADAIKTHRHNFPDTKYGAITGDMTELDPEVVLDDIEPGELDLIAGGPPCPTFSMIGRSKIRSLDDKSPESDDRHQLYEDFLRFVESLSPRAFLMENVTGMLSSTGANGDSIVDIICNQMEELGYTVDVQKVDAANFGVPQHRTRLFFIGQREDTDRIDLENWETHREPKNEKERNMKLRTEPDAFHDTTQSTITDFGVEIEEFEHDFQEHPAEKQPYVTVADAIMDLPPLSPSGGMPPKESTDYTVPALTRYQEWARDLPEGTDWKDANLTNHSSRGHNLKDLTLYKILGEGVGWNIGDVASTLQPYRDDIFTDSYKKQHPNEPASTIVAHLQKDGHMFIHPREARSLSVREAARLQSFRDSFEFPVSRTNGFRLVGNAVPPLLAKAIGTAIRDELL</sequence>
<dbReference type="KEGG" id="npe:Natpe_2194"/>
<dbReference type="Pfam" id="PF00145">
    <property type="entry name" value="DNA_methylase"/>
    <property type="match status" value="1"/>
</dbReference>
<evidence type="ECO:0000313" key="6">
    <source>
        <dbReference type="EMBL" id="AGB32019.1"/>
    </source>
</evidence>
<comment type="similarity">
    <text evidence="5">Belongs to the class I-like SAM-binding methyltransferase superfamily. C5-methyltransferase family.</text>
</comment>
<dbReference type="Gene3D" id="3.40.50.150">
    <property type="entry name" value="Vaccinia Virus protein VP39"/>
    <property type="match status" value="1"/>
</dbReference>
<dbReference type="STRING" id="797303.Natpe_2194"/>